<dbReference type="InterPro" id="IPR000210">
    <property type="entry name" value="BTB/POZ_dom"/>
</dbReference>
<gene>
    <name evidence="2" type="ORF">B0J12DRAFT_189167</name>
</gene>
<evidence type="ECO:0000313" key="2">
    <source>
        <dbReference type="EMBL" id="KAH7044024.1"/>
    </source>
</evidence>
<dbReference type="SUPFAM" id="SSF54695">
    <property type="entry name" value="POZ domain"/>
    <property type="match status" value="1"/>
</dbReference>
<comment type="caution">
    <text evidence="2">The sequence shown here is derived from an EMBL/GenBank/DDBJ whole genome shotgun (WGS) entry which is preliminary data.</text>
</comment>
<name>A0ABQ8G420_9PEZI</name>
<dbReference type="InterPro" id="IPR011333">
    <property type="entry name" value="SKP1/BTB/POZ_sf"/>
</dbReference>
<dbReference type="Gene3D" id="3.30.710.10">
    <property type="entry name" value="Potassium Channel Kv1.1, Chain A"/>
    <property type="match status" value="1"/>
</dbReference>
<evidence type="ECO:0000259" key="1">
    <source>
        <dbReference type="PROSITE" id="PS50097"/>
    </source>
</evidence>
<feature type="domain" description="BTB" evidence="1">
    <location>
        <begin position="22"/>
        <end position="87"/>
    </location>
</feature>
<protein>
    <recommendedName>
        <fullName evidence="1">BTB domain-containing protein</fullName>
    </recommendedName>
</protein>
<dbReference type="PROSITE" id="PS50097">
    <property type="entry name" value="BTB"/>
    <property type="match status" value="1"/>
</dbReference>
<dbReference type="PANTHER" id="PTHR47843:SF5">
    <property type="entry name" value="BTB_POZ DOMAIN PROTEIN"/>
    <property type="match status" value="1"/>
</dbReference>
<evidence type="ECO:0000313" key="3">
    <source>
        <dbReference type="Proteomes" id="UP000774617"/>
    </source>
</evidence>
<proteinExistence type="predicted"/>
<dbReference type="CDD" id="cd18186">
    <property type="entry name" value="BTB_POZ_ZBTB_KLHL-like"/>
    <property type="match status" value="1"/>
</dbReference>
<reference evidence="2 3" key="1">
    <citation type="journal article" date="2021" name="Nat. Commun.">
        <title>Genetic determinants of endophytism in the Arabidopsis root mycobiome.</title>
        <authorList>
            <person name="Mesny F."/>
            <person name="Miyauchi S."/>
            <person name="Thiergart T."/>
            <person name="Pickel B."/>
            <person name="Atanasova L."/>
            <person name="Karlsson M."/>
            <person name="Huettel B."/>
            <person name="Barry K.W."/>
            <person name="Haridas S."/>
            <person name="Chen C."/>
            <person name="Bauer D."/>
            <person name="Andreopoulos W."/>
            <person name="Pangilinan J."/>
            <person name="LaButti K."/>
            <person name="Riley R."/>
            <person name="Lipzen A."/>
            <person name="Clum A."/>
            <person name="Drula E."/>
            <person name="Henrissat B."/>
            <person name="Kohler A."/>
            <person name="Grigoriev I.V."/>
            <person name="Martin F.M."/>
            <person name="Hacquard S."/>
        </authorList>
    </citation>
    <scope>NUCLEOTIDE SEQUENCE [LARGE SCALE GENOMIC DNA]</scope>
    <source>
        <strain evidence="2 3">MPI-SDFR-AT-0080</strain>
    </source>
</reference>
<accession>A0ABQ8G420</accession>
<sequence>MAFAMSDVVDGLQRDFLTGNYSDLRIIDRNDTVYNVHKVVLCHQSPWFEEAVRETGDGNTFHLRKDEPAAVKAMVEFFYTGTYSSNVDTISSAVARLYLDISIYAIGAKYMVKNKALDLAQVAVRHIQRDLWLPDQQNVLASLPQLVQSAYAEAAGTEESLLEPFLAYAVDNSPRLLRSPGFRGALDALPAFRQSFCERISRRLDFYREVGELLEERGTYAWACKSCNKAFVGMARVNAARTKCDRCGFDESG</sequence>
<organism evidence="2 3">
    <name type="scientific">Macrophomina phaseolina</name>
    <dbReference type="NCBI Taxonomy" id="35725"/>
    <lineage>
        <taxon>Eukaryota</taxon>
        <taxon>Fungi</taxon>
        <taxon>Dikarya</taxon>
        <taxon>Ascomycota</taxon>
        <taxon>Pezizomycotina</taxon>
        <taxon>Dothideomycetes</taxon>
        <taxon>Dothideomycetes incertae sedis</taxon>
        <taxon>Botryosphaeriales</taxon>
        <taxon>Botryosphaeriaceae</taxon>
        <taxon>Macrophomina</taxon>
    </lineage>
</organism>
<keyword evidence="3" id="KW-1185">Reference proteome</keyword>
<dbReference type="EMBL" id="JAGTJR010000021">
    <property type="protein sequence ID" value="KAH7044024.1"/>
    <property type="molecule type" value="Genomic_DNA"/>
</dbReference>
<dbReference type="PANTHER" id="PTHR47843">
    <property type="entry name" value="BTB DOMAIN-CONTAINING PROTEIN-RELATED"/>
    <property type="match status" value="1"/>
</dbReference>
<dbReference type="Pfam" id="PF00651">
    <property type="entry name" value="BTB"/>
    <property type="match status" value="1"/>
</dbReference>
<dbReference type="Proteomes" id="UP000774617">
    <property type="component" value="Unassembled WGS sequence"/>
</dbReference>